<organism evidence="9 10">
    <name type="scientific">Lentilactobacillus hilgardii</name>
    <name type="common">Lactobacillus hilgardii</name>
    <dbReference type="NCBI Taxonomy" id="1588"/>
    <lineage>
        <taxon>Bacteria</taxon>
        <taxon>Bacillati</taxon>
        <taxon>Bacillota</taxon>
        <taxon>Bacilli</taxon>
        <taxon>Lactobacillales</taxon>
        <taxon>Lactobacillaceae</taxon>
        <taxon>Lentilactobacillus</taxon>
    </lineage>
</organism>
<reference evidence="9 10" key="1">
    <citation type="submission" date="2019-12" db="EMBL/GenBank/DDBJ databases">
        <title>Lactobacillus hilgardii FLUB.</title>
        <authorList>
            <person name="Gustaw K."/>
        </authorList>
    </citation>
    <scope>NUCLEOTIDE SEQUENCE [LARGE SCALE GENOMIC DNA]</scope>
    <source>
        <strain evidence="9 10">FLUB</strain>
    </source>
</reference>
<evidence type="ECO:0000256" key="3">
    <source>
        <dbReference type="ARBA" id="ARBA00022723"/>
    </source>
</evidence>
<accession>A0A6P1E4R8</accession>
<feature type="domain" description="4Fe-4S ferredoxin-type" evidence="8">
    <location>
        <begin position="34"/>
        <end position="64"/>
    </location>
</feature>
<dbReference type="Gene3D" id="3.30.70.20">
    <property type="match status" value="1"/>
</dbReference>
<evidence type="ECO:0000256" key="5">
    <source>
        <dbReference type="ARBA" id="ARBA00022982"/>
    </source>
</evidence>
<evidence type="ECO:0000256" key="6">
    <source>
        <dbReference type="ARBA" id="ARBA00023004"/>
    </source>
</evidence>
<keyword evidence="5" id="KW-0249">Electron transport</keyword>
<dbReference type="EMBL" id="CP047121">
    <property type="protein sequence ID" value="QHB50762.1"/>
    <property type="molecule type" value="Genomic_DNA"/>
</dbReference>
<proteinExistence type="predicted"/>
<dbReference type="GO" id="GO:0051539">
    <property type="term" value="F:4 iron, 4 sulfur cluster binding"/>
    <property type="evidence" value="ECO:0007669"/>
    <property type="project" value="UniProtKB-KW"/>
</dbReference>
<evidence type="ECO:0000259" key="8">
    <source>
        <dbReference type="PROSITE" id="PS51379"/>
    </source>
</evidence>
<feature type="domain" description="4Fe-4S ferredoxin-type" evidence="8">
    <location>
        <begin position="1"/>
        <end position="30"/>
    </location>
</feature>
<gene>
    <name evidence="9" type="ORF">GQR93_00290</name>
</gene>
<evidence type="ECO:0000256" key="4">
    <source>
        <dbReference type="ARBA" id="ARBA00022737"/>
    </source>
</evidence>
<dbReference type="SMR" id="A0A6P1E4R8"/>
<protein>
    <submittedName>
        <fullName evidence="9">4Fe-4S dicluster domain-containing protein</fullName>
    </submittedName>
</protein>
<dbReference type="RefSeq" id="WP_003551102.1">
    <property type="nucleotide sequence ID" value="NZ_CABKOL010000106.1"/>
</dbReference>
<keyword evidence="4" id="KW-0677">Repeat</keyword>
<keyword evidence="2" id="KW-0004">4Fe-4S</keyword>
<dbReference type="GO" id="GO:0046872">
    <property type="term" value="F:metal ion binding"/>
    <property type="evidence" value="ECO:0007669"/>
    <property type="project" value="UniProtKB-KW"/>
</dbReference>
<keyword evidence="1" id="KW-0813">Transport</keyword>
<keyword evidence="6" id="KW-0408">Iron</keyword>
<dbReference type="SUPFAM" id="SSF54862">
    <property type="entry name" value="4Fe-4S ferredoxins"/>
    <property type="match status" value="1"/>
</dbReference>
<dbReference type="Pfam" id="PF12838">
    <property type="entry name" value="Fer4_7"/>
    <property type="match status" value="1"/>
</dbReference>
<dbReference type="PANTHER" id="PTHR43687">
    <property type="entry name" value="ADENYLYLSULFATE REDUCTASE, BETA SUBUNIT"/>
    <property type="match status" value="1"/>
</dbReference>
<evidence type="ECO:0000256" key="2">
    <source>
        <dbReference type="ARBA" id="ARBA00022485"/>
    </source>
</evidence>
<dbReference type="Proteomes" id="UP000465035">
    <property type="component" value="Chromosome"/>
</dbReference>
<keyword evidence="7" id="KW-0411">Iron-sulfur</keyword>
<dbReference type="InterPro" id="IPR017900">
    <property type="entry name" value="4Fe4S_Fe_S_CS"/>
</dbReference>
<evidence type="ECO:0000313" key="10">
    <source>
        <dbReference type="Proteomes" id="UP000465035"/>
    </source>
</evidence>
<evidence type="ECO:0000256" key="7">
    <source>
        <dbReference type="ARBA" id="ARBA00023014"/>
    </source>
</evidence>
<sequence>MSIKIDKEKCNGCGLCADICPGNLIKMVGKGKNRKAEMAYPDECWGCMSCVKICPKHAIEFYLGDDIGGKGTVLIAETNHKEIDWTACKEGCILEKIITSRKDANKY</sequence>
<dbReference type="InterPro" id="IPR050572">
    <property type="entry name" value="Fe-S_Ferredoxin"/>
</dbReference>
<evidence type="ECO:0000313" key="9">
    <source>
        <dbReference type="EMBL" id="QHB50762.1"/>
    </source>
</evidence>
<name>A0A6P1E4R8_LENHI</name>
<keyword evidence="3" id="KW-0479">Metal-binding</keyword>
<dbReference type="PROSITE" id="PS00198">
    <property type="entry name" value="4FE4S_FER_1"/>
    <property type="match status" value="2"/>
</dbReference>
<evidence type="ECO:0000256" key="1">
    <source>
        <dbReference type="ARBA" id="ARBA00022448"/>
    </source>
</evidence>
<dbReference type="PROSITE" id="PS51379">
    <property type="entry name" value="4FE4S_FER_2"/>
    <property type="match status" value="2"/>
</dbReference>
<dbReference type="PANTHER" id="PTHR43687:SF6">
    <property type="entry name" value="L-ASPARTATE SEMIALDEHYDE SULFURTRANSFERASE IRON-SULFUR SUBUNIT"/>
    <property type="match status" value="1"/>
</dbReference>
<dbReference type="AlphaFoldDB" id="A0A6P1E4R8"/>
<dbReference type="InterPro" id="IPR017896">
    <property type="entry name" value="4Fe4S_Fe-S-bd"/>
</dbReference>
<dbReference type="GeneID" id="69056787"/>